<keyword evidence="1" id="KW-0175">Coiled coil</keyword>
<comment type="caution">
    <text evidence="2">The sequence shown here is derived from an EMBL/GenBank/DDBJ whole genome shotgun (WGS) entry which is preliminary data.</text>
</comment>
<organism evidence="2 3">
    <name type="scientific">Trypanosoma rangeli</name>
    <dbReference type="NCBI Taxonomy" id="5698"/>
    <lineage>
        <taxon>Eukaryota</taxon>
        <taxon>Discoba</taxon>
        <taxon>Euglenozoa</taxon>
        <taxon>Kinetoplastea</taxon>
        <taxon>Metakinetoplastina</taxon>
        <taxon>Trypanosomatida</taxon>
        <taxon>Trypanosomatidae</taxon>
        <taxon>Trypanosoma</taxon>
        <taxon>Herpetosoma</taxon>
    </lineage>
</organism>
<accession>A0A422NCF0</accession>
<dbReference type="EMBL" id="MKGL01000211">
    <property type="protein sequence ID" value="RNF02989.1"/>
    <property type="molecule type" value="Genomic_DNA"/>
</dbReference>
<sequence>MWGPMAAAAEEEGSALSCEETQSHRAHNIAITTACGAEYSHGSSCGDFGHILRAAHINFSHVNPEASSSTATGMVRDPLSPVVDHLTQGLLPSSLGCPRCAQINSIRESLKSVEASYLREIAQLGRVVEQMDAERVDAVNRREQTLLALDRSRQLNLSRECEIQSLSGQLRQMEDELQRLEYELASLRQLYRRDVAFYHRREVLCFLENERCARAAVSSSEAGWHSALEARYSSVLEMHRKRHCFDPSQSVERLRSPRLSEGRRFMRDARQ</sequence>
<protein>
    <submittedName>
        <fullName evidence="2">Uncharacterized protein</fullName>
    </submittedName>
</protein>
<keyword evidence="3" id="KW-1185">Reference proteome</keyword>
<dbReference type="VEuPathDB" id="TriTrypDB:TRSC58_03455"/>
<dbReference type="OrthoDB" id="241699at2759"/>
<dbReference type="GeneID" id="40329972"/>
<evidence type="ECO:0000313" key="2">
    <source>
        <dbReference type="EMBL" id="RNF02989.1"/>
    </source>
</evidence>
<reference evidence="2 3" key="1">
    <citation type="journal article" date="2018" name="BMC Genomics">
        <title>Genomic comparison of Trypanosoma conorhini and Trypanosoma rangeli to Trypanosoma cruzi strains of high and low virulence.</title>
        <authorList>
            <person name="Bradwell K.R."/>
            <person name="Koparde V.N."/>
            <person name="Matveyev A.V."/>
            <person name="Serrano M.G."/>
            <person name="Alves J.M."/>
            <person name="Parikh H."/>
            <person name="Huang B."/>
            <person name="Lee V."/>
            <person name="Espinosa-Alvarez O."/>
            <person name="Ortiz P.A."/>
            <person name="Costa-Martins A.G."/>
            <person name="Teixeira M.M."/>
            <person name="Buck G.A."/>
        </authorList>
    </citation>
    <scope>NUCLEOTIDE SEQUENCE [LARGE SCALE GENOMIC DNA]</scope>
    <source>
        <strain evidence="2 3">AM80</strain>
    </source>
</reference>
<dbReference type="Proteomes" id="UP000283634">
    <property type="component" value="Unassembled WGS sequence"/>
</dbReference>
<dbReference type="AlphaFoldDB" id="A0A422NCF0"/>
<gene>
    <name evidence="2" type="ORF">TraAM80_06039</name>
</gene>
<evidence type="ECO:0000313" key="3">
    <source>
        <dbReference type="Proteomes" id="UP000283634"/>
    </source>
</evidence>
<proteinExistence type="predicted"/>
<evidence type="ECO:0000256" key="1">
    <source>
        <dbReference type="SAM" id="Coils"/>
    </source>
</evidence>
<dbReference type="RefSeq" id="XP_029237236.1">
    <property type="nucleotide sequence ID" value="XM_029382896.1"/>
</dbReference>
<name>A0A422NCF0_TRYRA</name>
<feature type="coiled-coil region" evidence="1">
    <location>
        <begin position="163"/>
        <end position="190"/>
    </location>
</feature>